<reference evidence="5" key="1">
    <citation type="submission" date="2017-02" db="UniProtKB">
        <authorList>
            <consortium name="WormBaseParasite"/>
        </authorList>
    </citation>
    <scope>IDENTIFICATION</scope>
</reference>
<dbReference type="WBParaSite" id="SPAL_0001644200.1">
    <property type="protein sequence ID" value="SPAL_0001644200.1"/>
    <property type="gene ID" value="SPAL_0001644200"/>
</dbReference>
<dbReference type="Pfam" id="PF24488">
    <property type="entry name" value="DUF7584"/>
    <property type="match status" value="1"/>
</dbReference>
<evidence type="ECO:0000313" key="5">
    <source>
        <dbReference type="WBParaSite" id="SPAL_0001644200.1"/>
    </source>
</evidence>
<feature type="domain" description="DUF7583" evidence="1">
    <location>
        <begin position="341"/>
        <end position="438"/>
    </location>
</feature>
<evidence type="ECO:0000259" key="3">
    <source>
        <dbReference type="Pfam" id="PF24490"/>
    </source>
</evidence>
<dbReference type="Pfam" id="PF24490">
    <property type="entry name" value="DUF7585"/>
    <property type="match status" value="1"/>
</dbReference>
<name>A0A0N5CF04_STREA</name>
<dbReference type="Proteomes" id="UP000046392">
    <property type="component" value="Unplaced"/>
</dbReference>
<accession>A0A0N5CF04</accession>
<dbReference type="AlphaFoldDB" id="A0A0N5CF04"/>
<feature type="domain" description="DUF7584" evidence="2">
    <location>
        <begin position="234"/>
        <end position="339"/>
    </location>
</feature>
<evidence type="ECO:0000259" key="1">
    <source>
        <dbReference type="Pfam" id="PF24486"/>
    </source>
</evidence>
<dbReference type="STRING" id="174720.A0A0N5CF04"/>
<proteinExistence type="predicted"/>
<dbReference type="Pfam" id="PF24486">
    <property type="entry name" value="DUF7583"/>
    <property type="match status" value="1"/>
</dbReference>
<organism evidence="4 5">
    <name type="scientific">Strongyloides papillosus</name>
    <name type="common">Intestinal threadworm</name>
    <dbReference type="NCBI Taxonomy" id="174720"/>
    <lineage>
        <taxon>Eukaryota</taxon>
        <taxon>Metazoa</taxon>
        <taxon>Ecdysozoa</taxon>
        <taxon>Nematoda</taxon>
        <taxon>Chromadorea</taxon>
        <taxon>Rhabditida</taxon>
        <taxon>Tylenchina</taxon>
        <taxon>Panagrolaimomorpha</taxon>
        <taxon>Strongyloidoidea</taxon>
        <taxon>Strongyloididae</taxon>
        <taxon>Strongyloides</taxon>
    </lineage>
</organism>
<evidence type="ECO:0000313" key="4">
    <source>
        <dbReference type="Proteomes" id="UP000046392"/>
    </source>
</evidence>
<sequence>MIKEQIFWHKTIEMLISLYITVSVLPLLISSINQEEGEYEDFFPSIPKSISDDTFPFVYTSDEASDMLYIKCPNSTYHHTSKNDKFTVDKMIQNIEKGIALAYGLFNWLPLLRNPSGSINIICGRIYVPLDTNSSKFYQWEYNVNWDDSSSFPTIIEQKLVKHRLPITHDKCGNNSDGVLIYTNDKSGNIIRVNPMKVINTYVNQKFYYFPFPEKNDTEVFKKPCAILKSYNHCPKIILKDHVYNSSEYPYNGVHIVKVFKKEGFTNIGLSLEGDLDYYNGEEVTFSRMKYRRNGIEVIENSSKNITSSFFAKVFDLVQLTYRCPQGNRFVNISETYFFAPNSLSYRVKEKTVFYFKNNTFMHPNCSVNMLDFGYLESIVYQKEVYDFEDIANTFETNGKFMNSRDFIFLKDTVEHNTTLGCIYRTPDRIFILTTTYVIKDSEIKNKDLNDSISSFRNWNGSNMNMTTKNFIQDSEIKERI</sequence>
<protein>
    <submittedName>
        <fullName evidence="5">Glycoprotein</fullName>
    </submittedName>
</protein>
<feature type="domain" description="DUF7585" evidence="3">
    <location>
        <begin position="41"/>
        <end position="230"/>
    </location>
</feature>
<keyword evidence="4" id="KW-1185">Reference proteome</keyword>
<dbReference type="InterPro" id="IPR056005">
    <property type="entry name" value="DUF7583"/>
</dbReference>
<dbReference type="InterPro" id="IPR056007">
    <property type="entry name" value="DUF7585"/>
</dbReference>
<dbReference type="InterPro" id="IPR056006">
    <property type="entry name" value="DUF7584"/>
</dbReference>
<evidence type="ECO:0000259" key="2">
    <source>
        <dbReference type="Pfam" id="PF24488"/>
    </source>
</evidence>